<gene>
    <name evidence="3" type="ORF">ACFQZ6_03690</name>
</gene>
<feature type="chain" id="PRO_5047383168" description="Secreted protein" evidence="2">
    <location>
        <begin position="27"/>
        <end position="83"/>
    </location>
</feature>
<dbReference type="Proteomes" id="UP001597023">
    <property type="component" value="Unassembled WGS sequence"/>
</dbReference>
<feature type="region of interest" description="Disordered" evidence="1">
    <location>
        <begin position="47"/>
        <end position="83"/>
    </location>
</feature>
<sequence>MKKRSMFAIASLAAGFVVAAVTPSHAATGPLGGVDVEKALGTVGKTLGKDSLSMEDSPKDKAKEAKEADDAAEAADAGSRERD</sequence>
<keyword evidence="2" id="KW-0732">Signal</keyword>
<evidence type="ECO:0000313" key="3">
    <source>
        <dbReference type="EMBL" id="MFD0313352.1"/>
    </source>
</evidence>
<protein>
    <recommendedName>
        <fullName evidence="5">Secreted protein</fullName>
    </recommendedName>
</protein>
<proteinExistence type="predicted"/>
<feature type="compositionally biased region" description="Basic and acidic residues" evidence="1">
    <location>
        <begin position="56"/>
        <end position="69"/>
    </location>
</feature>
<keyword evidence="4" id="KW-1185">Reference proteome</keyword>
<evidence type="ECO:0000256" key="2">
    <source>
        <dbReference type="SAM" id="SignalP"/>
    </source>
</evidence>
<evidence type="ECO:0000313" key="4">
    <source>
        <dbReference type="Proteomes" id="UP001597023"/>
    </source>
</evidence>
<dbReference type="RefSeq" id="WP_381604905.1">
    <property type="nucleotide sequence ID" value="NZ_JBHTEB010000001.1"/>
</dbReference>
<evidence type="ECO:0008006" key="5">
    <source>
        <dbReference type="Google" id="ProtNLM"/>
    </source>
</evidence>
<evidence type="ECO:0000256" key="1">
    <source>
        <dbReference type="SAM" id="MobiDB-lite"/>
    </source>
</evidence>
<name>A0ABW2W1I2_9ACTN</name>
<accession>A0ABW2W1I2</accession>
<organism evidence="3 4">
    <name type="scientific">Streptomyces flavalbus</name>
    <dbReference type="NCBI Taxonomy" id="2665155"/>
    <lineage>
        <taxon>Bacteria</taxon>
        <taxon>Bacillati</taxon>
        <taxon>Actinomycetota</taxon>
        <taxon>Actinomycetes</taxon>
        <taxon>Kitasatosporales</taxon>
        <taxon>Streptomycetaceae</taxon>
        <taxon>Streptomyces</taxon>
    </lineage>
</organism>
<feature type="signal peptide" evidence="2">
    <location>
        <begin position="1"/>
        <end position="26"/>
    </location>
</feature>
<dbReference type="EMBL" id="JBHTEB010000001">
    <property type="protein sequence ID" value="MFD0313352.1"/>
    <property type="molecule type" value="Genomic_DNA"/>
</dbReference>
<comment type="caution">
    <text evidence="3">The sequence shown here is derived from an EMBL/GenBank/DDBJ whole genome shotgun (WGS) entry which is preliminary data.</text>
</comment>
<reference evidence="4" key="1">
    <citation type="journal article" date="2019" name="Int. J. Syst. Evol. Microbiol.">
        <title>The Global Catalogue of Microorganisms (GCM) 10K type strain sequencing project: providing services to taxonomists for standard genome sequencing and annotation.</title>
        <authorList>
            <consortium name="The Broad Institute Genomics Platform"/>
            <consortium name="The Broad Institute Genome Sequencing Center for Infectious Disease"/>
            <person name="Wu L."/>
            <person name="Ma J."/>
        </authorList>
    </citation>
    <scope>NUCLEOTIDE SEQUENCE [LARGE SCALE GENOMIC DNA]</scope>
    <source>
        <strain evidence="4">CGMCC 4.7400</strain>
    </source>
</reference>